<dbReference type="RefSeq" id="WP_010746938.1">
    <property type="nucleotide sequence ID" value="NZ_BAAAXM010000064.1"/>
</dbReference>
<dbReference type="InterPro" id="IPR016181">
    <property type="entry name" value="Acyl_CoA_acyltransferase"/>
</dbReference>
<dbReference type="Pfam" id="PF13673">
    <property type="entry name" value="Acetyltransf_10"/>
    <property type="match status" value="1"/>
</dbReference>
<dbReference type="EMBL" id="JARPXM010000002">
    <property type="protein sequence ID" value="MDT2537107.1"/>
    <property type="molecule type" value="Genomic_DNA"/>
</dbReference>
<gene>
    <name evidence="2" type="ORF">P7D78_03135</name>
</gene>
<dbReference type="EC" id="2.3.1.-" evidence="2"/>
<dbReference type="Proteomes" id="UP001249240">
    <property type="component" value="Unassembled WGS sequence"/>
</dbReference>
<comment type="caution">
    <text evidence="2">The sequence shown here is derived from an EMBL/GenBank/DDBJ whole genome shotgun (WGS) entry which is preliminary data.</text>
</comment>
<dbReference type="Gene3D" id="3.40.630.30">
    <property type="match status" value="1"/>
</dbReference>
<dbReference type="SUPFAM" id="SSF55729">
    <property type="entry name" value="Acyl-CoA N-acyltransferases (Nat)"/>
    <property type="match status" value="1"/>
</dbReference>
<evidence type="ECO:0000313" key="3">
    <source>
        <dbReference type="Proteomes" id="UP001249240"/>
    </source>
</evidence>
<dbReference type="AlphaFoldDB" id="A0AAW8SU37"/>
<name>A0AAW8SU37_9ENTE</name>
<accession>A0AAW8SU37</accession>
<dbReference type="InterPro" id="IPR000182">
    <property type="entry name" value="GNAT_dom"/>
</dbReference>
<organism evidence="2 3">
    <name type="scientific">Enterococcus raffinosus</name>
    <dbReference type="NCBI Taxonomy" id="71452"/>
    <lineage>
        <taxon>Bacteria</taxon>
        <taxon>Bacillati</taxon>
        <taxon>Bacillota</taxon>
        <taxon>Bacilli</taxon>
        <taxon>Lactobacillales</taxon>
        <taxon>Enterococcaceae</taxon>
        <taxon>Enterococcus</taxon>
    </lineage>
</organism>
<feature type="domain" description="N-acetyltransferase" evidence="1">
    <location>
        <begin position="6"/>
        <end position="145"/>
    </location>
</feature>
<dbReference type="PANTHER" id="PTHR13355">
    <property type="entry name" value="GLUCOSAMINE 6-PHOSPHATE N-ACETYLTRANSFERASE"/>
    <property type="match status" value="1"/>
</dbReference>
<proteinExistence type="predicted"/>
<protein>
    <submittedName>
        <fullName evidence="2">GNAT family N-acetyltransferase</fullName>
        <ecNumber evidence="2">2.3.1.-</ecNumber>
    </submittedName>
</protein>
<evidence type="ECO:0000259" key="1">
    <source>
        <dbReference type="PROSITE" id="PS51186"/>
    </source>
</evidence>
<dbReference type="CDD" id="cd04301">
    <property type="entry name" value="NAT_SF"/>
    <property type="match status" value="1"/>
</dbReference>
<sequence>MADLRLEIGSANYLRAASSYVRMQVFILERNLSLADEFDRNDTLATIYSVLFDGSRPVATARLLTEAKDVARIGRVATIAEYRGNHLGSQVVKALEKAAKQKRYNQILIHGELSAAAFYESLGYLKRGEPYEEDGVSCITLVKMI</sequence>
<dbReference type="InterPro" id="IPR039143">
    <property type="entry name" value="GNPNAT1-like"/>
</dbReference>
<dbReference type="PANTHER" id="PTHR13355:SF11">
    <property type="entry name" value="GLUCOSAMINE 6-PHOSPHATE N-ACETYLTRANSFERASE"/>
    <property type="match status" value="1"/>
</dbReference>
<keyword evidence="2" id="KW-0808">Transferase</keyword>
<reference evidence="2" key="1">
    <citation type="submission" date="2023-03" db="EMBL/GenBank/DDBJ databases">
        <authorList>
            <person name="Shen W."/>
            <person name="Cai J."/>
        </authorList>
    </citation>
    <scope>NUCLEOTIDE SEQUENCE</scope>
    <source>
        <strain evidence="2">B646-2</strain>
    </source>
</reference>
<dbReference type="GO" id="GO:0004343">
    <property type="term" value="F:glucosamine 6-phosphate N-acetyltransferase activity"/>
    <property type="evidence" value="ECO:0007669"/>
    <property type="project" value="TreeGrafter"/>
</dbReference>
<evidence type="ECO:0000313" key="2">
    <source>
        <dbReference type="EMBL" id="MDT2537107.1"/>
    </source>
</evidence>
<dbReference type="PROSITE" id="PS51186">
    <property type="entry name" value="GNAT"/>
    <property type="match status" value="1"/>
</dbReference>
<keyword evidence="2" id="KW-0012">Acyltransferase</keyword>